<keyword evidence="1" id="KW-0597">Phosphoprotein</keyword>
<dbReference type="Pfam" id="PF05724">
    <property type="entry name" value="TPMT"/>
    <property type="match status" value="1"/>
</dbReference>
<keyword evidence="3" id="KW-0808">Transferase</keyword>
<dbReference type="SUPFAM" id="SSF53335">
    <property type="entry name" value="S-adenosyl-L-methionine-dependent methyltransferases"/>
    <property type="match status" value="1"/>
</dbReference>
<keyword evidence="2 5" id="KW-0489">Methyltransferase</keyword>
<dbReference type="GO" id="GO:0008168">
    <property type="term" value="F:methyltransferase activity"/>
    <property type="evidence" value="ECO:0007669"/>
    <property type="project" value="UniProtKB-KW"/>
</dbReference>
<dbReference type="InterPro" id="IPR029063">
    <property type="entry name" value="SAM-dependent_MTases_sf"/>
</dbReference>
<dbReference type="GO" id="GO:0032259">
    <property type="term" value="P:methylation"/>
    <property type="evidence" value="ECO:0007669"/>
    <property type="project" value="UniProtKB-KW"/>
</dbReference>
<evidence type="ECO:0000256" key="1">
    <source>
        <dbReference type="ARBA" id="ARBA00022553"/>
    </source>
</evidence>
<reference evidence="6" key="1">
    <citation type="journal article" date="2019" name="Int. J. Syst. Evol. Microbiol.">
        <title>The Global Catalogue of Microorganisms (GCM) 10K type strain sequencing project: providing services to taxonomists for standard genome sequencing and annotation.</title>
        <authorList>
            <consortium name="The Broad Institute Genomics Platform"/>
            <consortium name="The Broad Institute Genome Sequencing Center for Infectious Disease"/>
            <person name="Wu L."/>
            <person name="Ma J."/>
        </authorList>
    </citation>
    <scope>NUCLEOTIDE SEQUENCE [LARGE SCALE GENOMIC DNA]</scope>
    <source>
        <strain evidence="6">JCM 18198</strain>
    </source>
</reference>
<comment type="caution">
    <text evidence="5">The sequence shown here is derived from an EMBL/GenBank/DDBJ whole genome shotgun (WGS) entry which is preliminary data.</text>
</comment>
<sequence length="193" mass="22628">MKLNSNYWENRYNQNDIPWDSGKITTPLKEYFNQIKDKNIKILIPGCGNSHEFKYLIDNGFKNVFVLDYAESPIENLKKETSEAFHGNILKQDFFEHQEKYDLIIEQTFFCALDPILRKDYVTKMYSLLQNKGKLVGLLFQFPLTESGPPFGGSKEEYINLFSDLFEIKTLETAHNSIKPRLGNELFFIFTKK</sequence>
<evidence type="ECO:0000256" key="4">
    <source>
        <dbReference type="ARBA" id="ARBA00022691"/>
    </source>
</evidence>
<dbReference type="InterPro" id="IPR008854">
    <property type="entry name" value="TPMT"/>
</dbReference>
<name>A0ABP9A2F3_9FLAO</name>
<accession>A0ABP9A2F3</accession>
<dbReference type="EMBL" id="BAABIP010000018">
    <property type="protein sequence ID" value="GAA4772614.1"/>
    <property type="molecule type" value="Genomic_DNA"/>
</dbReference>
<evidence type="ECO:0000256" key="3">
    <source>
        <dbReference type="ARBA" id="ARBA00022679"/>
    </source>
</evidence>
<dbReference type="PROSITE" id="PS51585">
    <property type="entry name" value="SAM_MT_TPMT"/>
    <property type="match status" value="1"/>
</dbReference>
<gene>
    <name evidence="5" type="ORF">GCM10023230_23860</name>
</gene>
<keyword evidence="6" id="KW-1185">Reference proteome</keyword>
<dbReference type="PANTHER" id="PTHR32183">
    <property type="match status" value="1"/>
</dbReference>
<dbReference type="Proteomes" id="UP001500141">
    <property type="component" value="Unassembled WGS sequence"/>
</dbReference>
<evidence type="ECO:0000313" key="6">
    <source>
        <dbReference type="Proteomes" id="UP001500141"/>
    </source>
</evidence>
<organism evidence="5 6">
    <name type="scientific">Flavobacterium hankyongi</name>
    <dbReference type="NCBI Taxonomy" id="1176532"/>
    <lineage>
        <taxon>Bacteria</taxon>
        <taxon>Pseudomonadati</taxon>
        <taxon>Bacteroidota</taxon>
        <taxon>Flavobacteriia</taxon>
        <taxon>Flavobacteriales</taxon>
        <taxon>Flavobacteriaceae</taxon>
        <taxon>Flavobacterium</taxon>
    </lineage>
</organism>
<dbReference type="Gene3D" id="3.40.50.150">
    <property type="entry name" value="Vaccinia Virus protein VP39"/>
    <property type="match status" value="1"/>
</dbReference>
<evidence type="ECO:0000256" key="2">
    <source>
        <dbReference type="ARBA" id="ARBA00022603"/>
    </source>
</evidence>
<dbReference type="RefSeq" id="WP_264544738.1">
    <property type="nucleotide sequence ID" value="NZ_BAABIP010000018.1"/>
</dbReference>
<keyword evidence="4" id="KW-0949">S-adenosyl-L-methionine</keyword>
<evidence type="ECO:0000313" key="5">
    <source>
        <dbReference type="EMBL" id="GAA4772614.1"/>
    </source>
</evidence>
<dbReference type="CDD" id="cd02440">
    <property type="entry name" value="AdoMet_MTases"/>
    <property type="match status" value="1"/>
</dbReference>
<dbReference type="PANTHER" id="PTHR32183:SF6">
    <property type="entry name" value="CYSTEINE SULFINATE DESULFINASE_CYSTEINE DESULFURASE AND RELATED ENZYMES"/>
    <property type="match status" value="1"/>
</dbReference>
<protein>
    <submittedName>
        <fullName evidence="5">Methyltransferase domain-containing protein</fullName>
    </submittedName>
</protein>
<proteinExistence type="predicted"/>